<name>T0YPZ5_9ZZZZ</name>
<dbReference type="InterPro" id="IPR027417">
    <property type="entry name" value="P-loop_NTPase"/>
</dbReference>
<evidence type="ECO:0000256" key="4">
    <source>
        <dbReference type="ARBA" id="ARBA00022741"/>
    </source>
</evidence>
<comment type="catalytic activity">
    <reaction evidence="8">
        <text>L-tyrosyl-[protein] + ATP = O-phospho-L-tyrosyl-[protein] + ADP + H(+)</text>
        <dbReference type="Rhea" id="RHEA:10596"/>
        <dbReference type="Rhea" id="RHEA-COMP:10136"/>
        <dbReference type="Rhea" id="RHEA-COMP:20101"/>
        <dbReference type="ChEBI" id="CHEBI:15378"/>
        <dbReference type="ChEBI" id="CHEBI:30616"/>
        <dbReference type="ChEBI" id="CHEBI:46858"/>
        <dbReference type="ChEBI" id="CHEBI:61978"/>
        <dbReference type="ChEBI" id="CHEBI:456216"/>
        <dbReference type="EC" id="2.7.10.2"/>
    </reaction>
</comment>
<keyword evidence="3" id="KW-0808">Transferase</keyword>
<keyword evidence="4" id="KW-0547">Nucleotide-binding</keyword>
<keyword evidence="6" id="KW-0067">ATP-binding</keyword>
<evidence type="ECO:0000256" key="1">
    <source>
        <dbReference type="ARBA" id="ARBA00007316"/>
    </source>
</evidence>
<evidence type="ECO:0000256" key="3">
    <source>
        <dbReference type="ARBA" id="ARBA00022679"/>
    </source>
</evidence>
<comment type="similarity">
    <text evidence="1">Belongs to the CpsD/CapB family.</text>
</comment>
<evidence type="ECO:0000313" key="10">
    <source>
        <dbReference type="EMBL" id="EQD33822.1"/>
    </source>
</evidence>
<dbReference type="InterPro" id="IPR005702">
    <property type="entry name" value="Wzc-like_C"/>
</dbReference>
<dbReference type="InterPro" id="IPR050445">
    <property type="entry name" value="Bact_polysacc_biosynth/exp"/>
</dbReference>
<evidence type="ECO:0000256" key="5">
    <source>
        <dbReference type="ARBA" id="ARBA00022777"/>
    </source>
</evidence>
<accession>T0YPZ5</accession>
<reference evidence="10" key="1">
    <citation type="submission" date="2013-08" db="EMBL/GenBank/DDBJ databases">
        <authorList>
            <person name="Mendez C."/>
            <person name="Richter M."/>
            <person name="Ferrer M."/>
            <person name="Sanchez J."/>
        </authorList>
    </citation>
    <scope>NUCLEOTIDE SEQUENCE</scope>
</reference>
<evidence type="ECO:0000259" key="9">
    <source>
        <dbReference type="Pfam" id="PF13614"/>
    </source>
</evidence>
<organism evidence="10">
    <name type="scientific">mine drainage metagenome</name>
    <dbReference type="NCBI Taxonomy" id="410659"/>
    <lineage>
        <taxon>unclassified sequences</taxon>
        <taxon>metagenomes</taxon>
        <taxon>ecological metagenomes</taxon>
    </lineage>
</organism>
<dbReference type="GO" id="GO:0005886">
    <property type="term" value="C:plasma membrane"/>
    <property type="evidence" value="ECO:0007669"/>
    <property type="project" value="TreeGrafter"/>
</dbReference>
<feature type="non-terminal residue" evidence="10">
    <location>
        <position position="1"/>
    </location>
</feature>
<evidence type="ECO:0000256" key="8">
    <source>
        <dbReference type="ARBA" id="ARBA00051245"/>
    </source>
</evidence>
<dbReference type="AlphaFoldDB" id="T0YPZ5"/>
<dbReference type="CDD" id="cd05387">
    <property type="entry name" value="BY-kinase"/>
    <property type="match status" value="1"/>
</dbReference>
<keyword evidence="5" id="KW-0418">Kinase</keyword>
<feature type="domain" description="AAA" evidence="9">
    <location>
        <begin position="6"/>
        <end position="142"/>
    </location>
</feature>
<proteinExistence type="inferred from homology"/>
<gene>
    <name evidence="10" type="ORF">B2A_12954</name>
</gene>
<dbReference type="EMBL" id="AUZZ01009355">
    <property type="protein sequence ID" value="EQD33822.1"/>
    <property type="molecule type" value="Genomic_DNA"/>
</dbReference>
<dbReference type="Gene3D" id="3.40.50.300">
    <property type="entry name" value="P-loop containing nucleotide triphosphate hydrolases"/>
    <property type="match status" value="1"/>
</dbReference>
<evidence type="ECO:0000256" key="2">
    <source>
        <dbReference type="ARBA" id="ARBA00011903"/>
    </source>
</evidence>
<dbReference type="Pfam" id="PF13614">
    <property type="entry name" value="AAA_31"/>
    <property type="match status" value="1"/>
</dbReference>
<evidence type="ECO:0000256" key="6">
    <source>
        <dbReference type="ARBA" id="ARBA00022840"/>
    </source>
</evidence>
<keyword evidence="7" id="KW-0829">Tyrosine-protein kinase</keyword>
<sequence length="197" mass="20865">ASAMTGEGKSFTAINLALSLARDKDIRVLLVDADVAKPQLSHVLGLGDAPGLLDALREGERDVETLIHPTDVPTLSFLPAGRGSPEEATELLASGRMERLAAVLGEHDRARIVVFDSPPLLQTTESAALARVVGQVVVVVRAQSTPQPVLLDALKILEGHPSVSLVLNQSVHTVASSYYYYYGYGNERSEPSKAGGA</sequence>
<dbReference type="PANTHER" id="PTHR32309:SF13">
    <property type="entry name" value="FERRIC ENTEROBACTIN TRANSPORT PROTEIN FEPE"/>
    <property type="match status" value="1"/>
</dbReference>
<dbReference type="SUPFAM" id="SSF52540">
    <property type="entry name" value="P-loop containing nucleoside triphosphate hydrolases"/>
    <property type="match status" value="1"/>
</dbReference>
<reference evidence="10" key="2">
    <citation type="journal article" date="2014" name="ISME J.">
        <title>Microbial stratification in low pH oxic and suboxic macroscopic growths along an acid mine drainage.</title>
        <authorList>
            <person name="Mendez-Garcia C."/>
            <person name="Mesa V."/>
            <person name="Sprenger R.R."/>
            <person name="Richter M."/>
            <person name="Diez M.S."/>
            <person name="Solano J."/>
            <person name="Bargiela R."/>
            <person name="Golyshina O.V."/>
            <person name="Manteca A."/>
            <person name="Ramos J.L."/>
            <person name="Gallego J.R."/>
            <person name="Llorente I."/>
            <person name="Martins Dos Santos V.A."/>
            <person name="Jensen O.N."/>
            <person name="Pelaez A.I."/>
            <person name="Sanchez J."/>
            <person name="Ferrer M."/>
        </authorList>
    </citation>
    <scope>NUCLEOTIDE SEQUENCE</scope>
</reference>
<dbReference type="GO" id="GO:0004713">
    <property type="term" value="F:protein tyrosine kinase activity"/>
    <property type="evidence" value="ECO:0007669"/>
    <property type="project" value="TreeGrafter"/>
</dbReference>
<comment type="caution">
    <text evidence="10">The sequence shown here is derived from an EMBL/GenBank/DDBJ whole genome shotgun (WGS) entry which is preliminary data.</text>
</comment>
<dbReference type="PANTHER" id="PTHR32309">
    <property type="entry name" value="TYROSINE-PROTEIN KINASE"/>
    <property type="match status" value="1"/>
</dbReference>
<dbReference type="InterPro" id="IPR025669">
    <property type="entry name" value="AAA_dom"/>
</dbReference>
<evidence type="ECO:0000256" key="7">
    <source>
        <dbReference type="ARBA" id="ARBA00023137"/>
    </source>
</evidence>
<protein>
    <recommendedName>
        <fullName evidence="2">non-specific protein-tyrosine kinase</fullName>
        <ecNumber evidence="2">2.7.10.2</ecNumber>
    </recommendedName>
</protein>
<dbReference type="EC" id="2.7.10.2" evidence="2"/>